<evidence type="ECO:0000256" key="2">
    <source>
        <dbReference type="ARBA" id="ARBA00022801"/>
    </source>
</evidence>
<keyword evidence="5" id="KW-1185">Reference proteome</keyword>
<feature type="domain" description="Nudix hydrolase" evidence="3">
    <location>
        <begin position="17"/>
        <end position="147"/>
    </location>
</feature>
<dbReference type="AlphaFoldDB" id="A0A0R2LSR1"/>
<dbReference type="Pfam" id="PF00293">
    <property type="entry name" value="NUDIX"/>
    <property type="match status" value="1"/>
</dbReference>
<dbReference type="EMBL" id="JQCA01000025">
    <property type="protein sequence ID" value="KRO04702.1"/>
    <property type="molecule type" value="Genomic_DNA"/>
</dbReference>
<dbReference type="PANTHER" id="PTHR43046">
    <property type="entry name" value="GDP-MANNOSE MANNOSYL HYDROLASE"/>
    <property type="match status" value="1"/>
</dbReference>
<comment type="cofactor">
    <cofactor evidence="1">
        <name>Mg(2+)</name>
        <dbReference type="ChEBI" id="CHEBI:18420"/>
    </cofactor>
</comment>
<dbReference type="PROSITE" id="PS51462">
    <property type="entry name" value="NUDIX"/>
    <property type="match status" value="1"/>
</dbReference>
<dbReference type="PANTHER" id="PTHR43046:SF2">
    <property type="entry name" value="8-OXO-DGTP DIPHOSPHATASE-RELATED"/>
    <property type="match status" value="1"/>
</dbReference>
<dbReference type="SUPFAM" id="SSF55811">
    <property type="entry name" value="Nudix"/>
    <property type="match status" value="1"/>
</dbReference>
<gene>
    <name evidence="4" type="ORF">IV54_GL000877</name>
</gene>
<comment type="caution">
    <text evidence="4">The sequence shown here is derived from an EMBL/GenBank/DDBJ whole genome shotgun (WGS) entry which is preliminary data.</text>
</comment>
<keyword evidence="2" id="KW-0378">Hydrolase</keyword>
<dbReference type="STRING" id="616990.IV54_GL000877"/>
<dbReference type="CDD" id="cd04677">
    <property type="entry name" value="NUDIX_Hydrolase"/>
    <property type="match status" value="1"/>
</dbReference>
<dbReference type="InterPro" id="IPR000086">
    <property type="entry name" value="NUDIX_hydrolase_dom"/>
</dbReference>
<dbReference type="InterPro" id="IPR020476">
    <property type="entry name" value="Nudix_hydrolase"/>
</dbReference>
<dbReference type="RefSeq" id="WP_057877718.1">
    <property type="nucleotide sequence ID" value="NZ_JQCA01000025.1"/>
</dbReference>
<dbReference type="Proteomes" id="UP000051906">
    <property type="component" value="Unassembled WGS sequence"/>
</dbReference>
<name>A0A0R2LSR1_9LACO</name>
<evidence type="ECO:0000259" key="3">
    <source>
        <dbReference type="PROSITE" id="PS51462"/>
    </source>
</evidence>
<reference evidence="4 5" key="1">
    <citation type="journal article" date="2015" name="Genome Announc.">
        <title>Expanding the biotechnology potential of lactobacilli through comparative genomics of 213 strains and associated genera.</title>
        <authorList>
            <person name="Sun Z."/>
            <person name="Harris H.M."/>
            <person name="McCann A."/>
            <person name="Guo C."/>
            <person name="Argimon S."/>
            <person name="Zhang W."/>
            <person name="Yang X."/>
            <person name="Jeffery I.B."/>
            <person name="Cooney J.C."/>
            <person name="Kagawa T.F."/>
            <person name="Liu W."/>
            <person name="Song Y."/>
            <person name="Salvetti E."/>
            <person name="Wrobel A."/>
            <person name="Rasinkangas P."/>
            <person name="Parkhill J."/>
            <person name="Rea M.C."/>
            <person name="O'Sullivan O."/>
            <person name="Ritari J."/>
            <person name="Douillard F.P."/>
            <person name="Paul Ross R."/>
            <person name="Yang R."/>
            <person name="Briner A.E."/>
            <person name="Felis G.E."/>
            <person name="de Vos W.M."/>
            <person name="Barrangou R."/>
            <person name="Klaenhammer T.R."/>
            <person name="Caufield P.W."/>
            <person name="Cui Y."/>
            <person name="Zhang H."/>
            <person name="O'Toole P.W."/>
        </authorList>
    </citation>
    <scope>NUCLEOTIDE SEQUENCE [LARGE SCALE GENOMIC DNA]</scope>
    <source>
        <strain evidence="4 5">DSM 22467</strain>
    </source>
</reference>
<dbReference type="OrthoDB" id="9787476at2"/>
<dbReference type="Gene3D" id="3.90.79.10">
    <property type="entry name" value="Nucleoside Triphosphate Pyrophosphohydrolase"/>
    <property type="match status" value="1"/>
</dbReference>
<protein>
    <submittedName>
        <fullName evidence="4">ADP-ribose pyrophosphatase</fullName>
    </submittedName>
</protein>
<sequence length="155" mass="17458">MANYIQEIRQLVGHRPLILNAAGAILINDQQEVLLNLRTDTHNWSLPGGFLEYGETFDAACVREYKEDAGIDVEIIRPLGIFDQGFTTYPNGDQTQVISRLYLVKQVGGQPLETATDETLDLKYFPFDQLPPLLNQQTADMLAAGKTYFETVKTY</sequence>
<accession>A0A0R2LSR1</accession>
<evidence type="ECO:0000313" key="4">
    <source>
        <dbReference type="EMBL" id="KRO04702.1"/>
    </source>
</evidence>
<evidence type="ECO:0000256" key="1">
    <source>
        <dbReference type="ARBA" id="ARBA00001946"/>
    </source>
</evidence>
<dbReference type="GO" id="GO:0016787">
    <property type="term" value="F:hydrolase activity"/>
    <property type="evidence" value="ECO:0007669"/>
    <property type="project" value="UniProtKB-KW"/>
</dbReference>
<dbReference type="InterPro" id="IPR015797">
    <property type="entry name" value="NUDIX_hydrolase-like_dom_sf"/>
</dbReference>
<dbReference type="PATRIC" id="fig|616990.3.peg.952"/>
<organism evidence="4 5">
    <name type="scientific">Levilactobacillus paucivorans</name>
    <dbReference type="NCBI Taxonomy" id="616990"/>
    <lineage>
        <taxon>Bacteria</taxon>
        <taxon>Bacillati</taxon>
        <taxon>Bacillota</taxon>
        <taxon>Bacilli</taxon>
        <taxon>Lactobacillales</taxon>
        <taxon>Lactobacillaceae</taxon>
        <taxon>Levilactobacillus</taxon>
    </lineage>
</organism>
<dbReference type="PRINTS" id="PR00502">
    <property type="entry name" value="NUDIXFAMILY"/>
</dbReference>
<evidence type="ECO:0000313" key="5">
    <source>
        <dbReference type="Proteomes" id="UP000051906"/>
    </source>
</evidence>
<proteinExistence type="predicted"/>